<comment type="caution">
    <text evidence="2">The sequence shown here is derived from an EMBL/GenBank/DDBJ whole genome shotgun (WGS) entry which is preliminary data.</text>
</comment>
<evidence type="ECO:0000313" key="3">
    <source>
        <dbReference type="Proteomes" id="UP000623467"/>
    </source>
</evidence>
<accession>A0A8H7D6R4</accession>
<feature type="region of interest" description="Disordered" evidence="1">
    <location>
        <begin position="1"/>
        <end position="24"/>
    </location>
</feature>
<feature type="compositionally biased region" description="Basic and acidic residues" evidence="1">
    <location>
        <begin position="120"/>
        <end position="134"/>
    </location>
</feature>
<evidence type="ECO:0000313" key="2">
    <source>
        <dbReference type="EMBL" id="KAF7360898.1"/>
    </source>
</evidence>
<feature type="compositionally biased region" description="Basic and acidic residues" evidence="1">
    <location>
        <begin position="391"/>
        <end position="400"/>
    </location>
</feature>
<feature type="compositionally biased region" description="Basic and acidic residues" evidence="1">
    <location>
        <begin position="151"/>
        <end position="164"/>
    </location>
</feature>
<gene>
    <name evidence="2" type="ORF">MSAN_01119500</name>
</gene>
<proteinExistence type="predicted"/>
<evidence type="ECO:0000256" key="1">
    <source>
        <dbReference type="SAM" id="MobiDB-lite"/>
    </source>
</evidence>
<feature type="region of interest" description="Disordered" evidence="1">
    <location>
        <begin position="537"/>
        <end position="603"/>
    </location>
</feature>
<feature type="compositionally biased region" description="Low complexity" evidence="1">
    <location>
        <begin position="230"/>
        <end position="248"/>
    </location>
</feature>
<dbReference type="Proteomes" id="UP000623467">
    <property type="component" value="Unassembled WGS sequence"/>
</dbReference>
<feature type="compositionally biased region" description="Basic and acidic residues" evidence="1">
    <location>
        <begin position="298"/>
        <end position="311"/>
    </location>
</feature>
<keyword evidence="3" id="KW-1185">Reference proteome</keyword>
<dbReference type="AlphaFoldDB" id="A0A8H7D6R4"/>
<dbReference type="EMBL" id="JACAZH010000008">
    <property type="protein sequence ID" value="KAF7360898.1"/>
    <property type="molecule type" value="Genomic_DNA"/>
</dbReference>
<feature type="compositionally biased region" description="Basic and acidic residues" evidence="1">
    <location>
        <begin position="12"/>
        <end position="22"/>
    </location>
</feature>
<feature type="compositionally biased region" description="Basic residues" evidence="1">
    <location>
        <begin position="189"/>
        <end position="202"/>
    </location>
</feature>
<protein>
    <submittedName>
        <fullName evidence="2">Uncharacterized protein</fullName>
    </submittedName>
</protein>
<sequence>MSPRPLPISFPRTERGQPDRPHSSSHFVVCVWRRTDRQADEGASATWLAQSLPRSRRCFYPHPPLPRRPSHSFLVRAQVALYLSLRPAPRPLSKEALSPPKSCRTRSRSSTRPKTPSPSRPERDARKTHPRWSEALHPPPPPPPSVSRSRKPQDEGRADPDRSRPSPAPTPAPVRLGVVSASAPVPNPRHIHNPRVSAHRRPPSVTQDKDARQLIPLPLTEKGSGDIAVPSLSHPLLHTSPSSSPSLPGEERANPLPKSPPKTHSPSKKISRKNKALKPHPKDETIEKPPSQISPQKSRSERNRRAQKFEDLPASSPPALHGKSSELDHRKRSKTQQRRRRNAPRRRAQTPPSAPTIPSRIDARCSAARARRRCSCSDGTAVPEKGPVHGAPEHTTHDDDGGGNPQLKQTHQEHPPPCSSTSSRAPSTEHRAPAPAPTPLRATCHVVHAPEHTACTLPSTRPAPSSTPTTTARLICRYCTSWRPAPPVVVVHTTTQFVSASPGGRAQPSPRSALPALPYLPPAVYSFGIAIVRGSGRSGNVKSTPPPRPAPYSATAHSALRTKDDSAAWRAKRREPTKQVHAANSNAKGEETKEHTSYTPRTR</sequence>
<name>A0A8H7D6R4_9AGAR</name>
<reference evidence="2" key="1">
    <citation type="submission" date="2020-05" db="EMBL/GenBank/DDBJ databases">
        <title>Mycena genomes resolve the evolution of fungal bioluminescence.</title>
        <authorList>
            <person name="Tsai I.J."/>
        </authorList>
    </citation>
    <scope>NUCLEOTIDE SEQUENCE</scope>
    <source>
        <strain evidence="2">160909Yilan</strain>
    </source>
</reference>
<organism evidence="2 3">
    <name type="scientific">Mycena sanguinolenta</name>
    <dbReference type="NCBI Taxonomy" id="230812"/>
    <lineage>
        <taxon>Eukaryota</taxon>
        <taxon>Fungi</taxon>
        <taxon>Dikarya</taxon>
        <taxon>Basidiomycota</taxon>
        <taxon>Agaricomycotina</taxon>
        <taxon>Agaricomycetes</taxon>
        <taxon>Agaricomycetidae</taxon>
        <taxon>Agaricales</taxon>
        <taxon>Marasmiineae</taxon>
        <taxon>Mycenaceae</taxon>
        <taxon>Mycena</taxon>
    </lineage>
</organism>
<feature type="region of interest" description="Disordered" evidence="1">
    <location>
        <begin position="90"/>
        <end position="439"/>
    </location>
</feature>
<feature type="compositionally biased region" description="Basic residues" evidence="1">
    <location>
        <begin position="265"/>
        <end position="279"/>
    </location>
</feature>
<feature type="compositionally biased region" description="Basic residues" evidence="1">
    <location>
        <begin position="330"/>
        <end position="348"/>
    </location>
</feature>